<name>V2X8C5_MONRO</name>
<sequence length="141" mass="15908">MNLPLTETPEEHPETRRTLTLSFITTGSEEIRFEEETLSTTLKQQESDILNTSLTLAEESDPFKHLLHILKSSPQSTKQPQIEEMAKEKKPSGSRPKDSPQAKETVIETTVPVQVVAAEKEVKAALPRAFMGHRKEAKRFL</sequence>
<dbReference type="HOGENOM" id="CLU_1896763_0_0_1"/>
<protein>
    <submittedName>
        <fullName evidence="2">Uncharacterized protein</fullName>
    </submittedName>
</protein>
<dbReference type="KEGG" id="mrr:Moror_1256"/>
<organism evidence="2 3">
    <name type="scientific">Moniliophthora roreri (strain MCA 2997)</name>
    <name type="common">Cocoa frosty pod rot fungus</name>
    <name type="synonym">Crinipellis roreri</name>
    <dbReference type="NCBI Taxonomy" id="1381753"/>
    <lineage>
        <taxon>Eukaryota</taxon>
        <taxon>Fungi</taxon>
        <taxon>Dikarya</taxon>
        <taxon>Basidiomycota</taxon>
        <taxon>Agaricomycotina</taxon>
        <taxon>Agaricomycetes</taxon>
        <taxon>Agaricomycetidae</taxon>
        <taxon>Agaricales</taxon>
        <taxon>Marasmiineae</taxon>
        <taxon>Marasmiaceae</taxon>
        <taxon>Moniliophthora</taxon>
    </lineage>
</organism>
<proteinExistence type="predicted"/>
<comment type="caution">
    <text evidence="2">The sequence shown here is derived from an EMBL/GenBank/DDBJ whole genome shotgun (WGS) entry which is preliminary data.</text>
</comment>
<dbReference type="AlphaFoldDB" id="V2X8C5"/>
<evidence type="ECO:0000313" key="2">
    <source>
        <dbReference type="EMBL" id="ESK89046.1"/>
    </source>
</evidence>
<dbReference type="Proteomes" id="UP000017559">
    <property type="component" value="Unassembled WGS sequence"/>
</dbReference>
<evidence type="ECO:0000313" key="3">
    <source>
        <dbReference type="Proteomes" id="UP000017559"/>
    </source>
</evidence>
<feature type="region of interest" description="Disordered" evidence="1">
    <location>
        <begin position="70"/>
        <end position="106"/>
    </location>
</feature>
<keyword evidence="3" id="KW-1185">Reference proteome</keyword>
<gene>
    <name evidence="2" type="ORF">Moror_1256</name>
</gene>
<accession>V2X8C5</accession>
<reference evidence="2 3" key="1">
    <citation type="journal article" date="2014" name="BMC Genomics">
        <title>Genome and secretome analysis of the hemibiotrophic fungal pathogen, Moniliophthora roreri, which causes frosty pod rot disease of cacao: mechanisms of the biotrophic and necrotrophic phases.</title>
        <authorList>
            <person name="Meinhardt L.W."/>
            <person name="Costa G.G.L."/>
            <person name="Thomazella D.P.T."/>
            <person name="Teixeira P.J.P.L."/>
            <person name="Carazzolle M.F."/>
            <person name="Schuster S.C."/>
            <person name="Carlson J.E."/>
            <person name="Guiltinan M.J."/>
            <person name="Mieczkowski P."/>
            <person name="Farmer A."/>
            <person name="Ramaraj T."/>
            <person name="Crozier J."/>
            <person name="Davis R.E."/>
            <person name="Shao J."/>
            <person name="Melnick R.L."/>
            <person name="Pereira G.A.G."/>
            <person name="Bailey B.A."/>
        </authorList>
    </citation>
    <scope>NUCLEOTIDE SEQUENCE [LARGE SCALE GENOMIC DNA]</scope>
    <source>
        <strain evidence="2 3">MCA 2997</strain>
    </source>
</reference>
<feature type="compositionally biased region" description="Basic and acidic residues" evidence="1">
    <location>
        <begin position="84"/>
        <end position="101"/>
    </location>
</feature>
<dbReference type="EMBL" id="AWSO01000594">
    <property type="protein sequence ID" value="ESK89046.1"/>
    <property type="molecule type" value="Genomic_DNA"/>
</dbReference>
<evidence type="ECO:0000256" key="1">
    <source>
        <dbReference type="SAM" id="MobiDB-lite"/>
    </source>
</evidence>